<dbReference type="SMART" id="SM00226">
    <property type="entry name" value="LMWPc"/>
    <property type="match status" value="1"/>
</dbReference>
<feature type="active site" evidence="6">
    <location>
        <position position="14"/>
    </location>
</feature>
<dbReference type="InterPro" id="IPR023485">
    <property type="entry name" value="Ptyr_pPase"/>
</dbReference>
<reference evidence="8" key="2">
    <citation type="submission" date="2020-09" db="EMBL/GenBank/DDBJ databases">
        <authorList>
            <person name="Sun Q."/>
            <person name="Ohkuma M."/>
        </authorList>
    </citation>
    <scope>NUCLEOTIDE SEQUENCE</scope>
    <source>
        <strain evidence="8">JCM 14719</strain>
    </source>
</reference>
<protein>
    <recommendedName>
        <fullName evidence="2">protein-tyrosine-phosphatase</fullName>
        <ecNumber evidence="2">3.1.3.48</ecNumber>
    </recommendedName>
</protein>
<feature type="active site" description="Nucleophile" evidence="6">
    <location>
        <position position="8"/>
    </location>
</feature>
<dbReference type="CDD" id="cd16343">
    <property type="entry name" value="LMWPTP"/>
    <property type="match status" value="1"/>
</dbReference>
<proteinExistence type="inferred from homology"/>
<dbReference type="EC" id="3.1.3.48" evidence="2"/>
<dbReference type="Pfam" id="PF01451">
    <property type="entry name" value="LMWPc"/>
    <property type="match status" value="1"/>
</dbReference>
<dbReference type="AlphaFoldDB" id="A0A8J3FAB4"/>
<keyword evidence="3" id="KW-0378">Hydrolase</keyword>
<evidence type="ECO:0000256" key="6">
    <source>
        <dbReference type="PIRSR" id="PIRSR617867-1"/>
    </source>
</evidence>
<dbReference type="InterPro" id="IPR036196">
    <property type="entry name" value="Ptyr_pPase_sf"/>
</dbReference>
<feature type="domain" description="Phosphotyrosine protein phosphatase I" evidence="7">
    <location>
        <begin position="2"/>
        <end position="154"/>
    </location>
</feature>
<evidence type="ECO:0000256" key="5">
    <source>
        <dbReference type="ARBA" id="ARBA00051722"/>
    </source>
</evidence>
<evidence type="ECO:0000259" key="7">
    <source>
        <dbReference type="SMART" id="SM00226"/>
    </source>
</evidence>
<evidence type="ECO:0000313" key="8">
    <source>
        <dbReference type="EMBL" id="GGJ96498.1"/>
    </source>
</evidence>
<evidence type="ECO:0000256" key="4">
    <source>
        <dbReference type="ARBA" id="ARBA00022912"/>
    </source>
</evidence>
<dbReference type="GO" id="GO:0004725">
    <property type="term" value="F:protein tyrosine phosphatase activity"/>
    <property type="evidence" value="ECO:0007669"/>
    <property type="project" value="UniProtKB-EC"/>
</dbReference>
<comment type="similarity">
    <text evidence="1">Belongs to the low molecular weight phosphotyrosine protein phosphatase family.</text>
</comment>
<gene>
    <name evidence="8" type="primary">yfkJ</name>
    <name evidence="8" type="ORF">GCM10007043_07940</name>
</gene>
<accession>A0A8J3FAB4</accession>
<dbReference type="InterPro" id="IPR017867">
    <property type="entry name" value="Tyr_phospatase_low_mol_wt"/>
</dbReference>
<dbReference type="RefSeq" id="WP_054672505.1">
    <property type="nucleotide sequence ID" value="NZ_BMOF01000010.1"/>
</dbReference>
<evidence type="ECO:0000313" key="9">
    <source>
        <dbReference type="Proteomes" id="UP000637720"/>
    </source>
</evidence>
<dbReference type="PANTHER" id="PTHR11717:SF7">
    <property type="entry name" value="LOW MOLECULAR WEIGHT PHOSPHOTYROSINE PROTEIN PHOSPHATASE"/>
    <property type="match status" value="1"/>
</dbReference>
<dbReference type="PANTHER" id="PTHR11717">
    <property type="entry name" value="LOW MOLECULAR WEIGHT PROTEIN TYROSINE PHOSPHATASE"/>
    <property type="match status" value="1"/>
</dbReference>
<evidence type="ECO:0000256" key="1">
    <source>
        <dbReference type="ARBA" id="ARBA00011063"/>
    </source>
</evidence>
<evidence type="ECO:0000256" key="2">
    <source>
        <dbReference type="ARBA" id="ARBA00013064"/>
    </source>
</evidence>
<reference evidence="8" key="1">
    <citation type="journal article" date="2014" name="Int. J. Syst. Evol. Microbiol.">
        <title>Complete genome sequence of Corynebacterium casei LMG S-19264T (=DSM 44701T), isolated from a smear-ripened cheese.</title>
        <authorList>
            <consortium name="US DOE Joint Genome Institute (JGI-PGF)"/>
            <person name="Walter F."/>
            <person name="Albersmeier A."/>
            <person name="Kalinowski J."/>
            <person name="Ruckert C."/>
        </authorList>
    </citation>
    <scope>NUCLEOTIDE SEQUENCE</scope>
    <source>
        <strain evidence="8">JCM 14719</strain>
    </source>
</reference>
<dbReference type="Gene3D" id="3.40.50.2300">
    <property type="match status" value="1"/>
</dbReference>
<dbReference type="EMBL" id="BMOF01000010">
    <property type="protein sequence ID" value="GGJ96498.1"/>
    <property type="molecule type" value="Genomic_DNA"/>
</dbReference>
<keyword evidence="4" id="KW-0904">Protein phosphatase</keyword>
<dbReference type="SUPFAM" id="SSF52788">
    <property type="entry name" value="Phosphotyrosine protein phosphatases I"/>
    <property type="match status" value="1"/>
</dbReference>
<comment type="caution">
    <text evidence="8">The sequence shown here is derived from an EMBL/GenBank/DDBJ whole genome shotgun (WGS) entry which is preliminary data.</text>
</comment>
<organism evidence="8 9">
    <name type="scientific">Calditerricola satsumensis</name>
    <dbReference type="NCBI Taxonomy" id="373054"/>
    <lineage>
        <taxon>Bacteria</taxon>
        <taxon>Bacillati</taxon>
        <taxon>Bacillota</taxon>
        <taxon>Bacilli</taxon>
        <taxon>Bacillales</taxon>
        <taxon>Bacillaceae</taxon>
        <taxon>Calditerricola</taxon>
    </lineage>
</organism>
<dbReference type="PRINTS" id="PR00719">
    <property type="entry name" value="LMWPTPASE"/>
</dbReference>
<keyword evidence="9" id="KW-1185">Reference proteome</keyword>
<evidence type="ECO:0000256" key="3">
    <source>
        <dbReference type="ARBA" id="ARBA00022801"/>
    </source>
</evidence>
<sequence>MIRVLFVCLGNICRSPMAEAVFRHMVKEAGLDGVVEVDSAGTGHWHVGEPPHEGTRRILEQKGIDWRGIRARQVAPVDAERFDYIVAMDAENQGEVVRMLGLHRPDGKKRPQVFRLLELVPDAPTADVPDPYYTGNFDEVYELIRAGCAALLERIRRDLEKRQAGEDDAADDRR</sequence>
<dbReference type="FunFam" id="3.40.50.2300:FF:000113">
    <property type="entry name" value="Low molecular weight protein-tyrosine-phosphatase"/>
    <property type="match status" value="1"/>
</dbReference>
<feature type="active site" description="Proton donor" evidence="6">
    <location>
        <position position="130"/>
    </location>
</feature>
<comment type="catalytic activity">
    <reaction evidence="5">
        <text>O-phospho-L-tyrosyl-[protein] + H2O = L-tyrosyl-[protein] + phosphate</text>
        <dbReference type="Rhea" id="RHEA:10684"/>
        <dbReference type="Rhea" id="RHEA-COMP:10136"/>
        <dbReference type="Rhea" id="RHEA-COMP:20101"/>
        <dbReference type="ChEBI" id="CHEBI:15377"/>
        <dbReference type="ChEBI" id="CHEBI:43474"/>
        <dbReference type="ChEBI" id="CHEBI:46858"/>
        <dbReference type="ChEBI" id="CHEBI:61978"/>
        <dbReference type="EC" id="3.1.3.48"/>
    </reaction>
</comment>
<dbReference type="Proteomes" id="UP000637720">
    <property type="component" value="Unassembled WGS sequence"/>
</dbReference>
<dbReference type="InterPro" id="IPR050438">
    <property type="entry name" value="LMW_PTPase"/>
</dbReference>
<name>A0A8J3FAB4_9BACI</name>